<dbReference type="SMART" id="SM00906">
    <property type="entry name" value="Fungal_trans"/>
    <property type="match status" value="1"/>
</dbReference>
<dbReference type="PANTHER" id="PTHR31845">
    <property type="entry name" value="FINGER DOMAIN PROTEIN, PUTATIVE-RELATED"/>
    <property type="match status" value="1"/>
</dbReference>
<organism evidence="8 9">
    <name type="scientific">Cladobotryum mycophilum</name>
    <dbReference type="NCBI Taxonomy" id="491253"/>
    <lineage>
        <taxon>Eukaryota</taxon>
        <taxon>Fungi</taxon>
        <taxon>Dikarya</taxon>
        <taxon>Ascomycota</taxon>
        <taxon>Pezizomycotina</taxon>
        <taxon>Sordariomycetes</taxon>
        <taxon>Hypocreomycetidae</taxon>
        <taxon>Hypocreales</taxon>
        <taxon>Hypocreaceae</taxon>
        <taxon>Cladobotryum</taxon>
    </lineage>
</organism>
<protein>
    <submittedName>
        <fullName evidence="8">Transcription factor SEF1-like protein</fullName>
    </submittedName>
</protein>
<sequence>MRLQNDVSKPLLSMQYKASLLHSRSLVSQDTRKKIESMRKEIQELRSQRDAASSSTRSESVVGSSHANQGDKVAEALHDLKIDLENLSLDDVLVETPLAEEALRVFADLFLPQFPIIGSISATRMYNLHPLLLWTILMIVFSHHRDKLDDTLYERLNEAYVKQLRTEILDAPLPLHKIQSLLLLCIWPMPVIAQACDPSWLYCGMAIHASRYMGLDRGHNVPSLRSLGVVAGNADLRTNTWLGCFYTATSLSMQLGLHPPIEADLDLTAIQSFLARNTLPYKFEMLVRIQIVVAKYTNLFAHNISQDTSISFIRMIESELDVLQKEVYEKGFSSKKIEFNILDVKLHYYALLIPKLPPESSSRQIILTTGLAAALRMISISALQQPSSSAMDLMSLQRRRSLPKNYYRSLAFATIFLLKFFYLNSSTPPEDKQAAAKHIKLVQNVFSTCSISDTDEYARAAKVFESLARLSPGNLDSTMKLRLTHRMGVSILLDALSTAAEVRGRPVELGENETLDQVVATSESHPTIEEPSDGTSLTDDQVDSTMDFLVEFWDDPLLNMVNFDDLPSYD</sequence>
<evidence type="ECO:0000256" key="2">
    <source>
        <dbReference type="ARBA" id="ARBA00023015"/>
    </source>
</evidence>
<name>A0ABR0T461_9HYPO</name>
<keyword evidence="2" id="KW-0805">Transcription regulation</keyword>
<feature type="domain" description="Xylanolytic transcriptional activator regulatory" evidence="7">
    <location>
        <begin position="199"/>
        <end position="274"/>
    </location>
</feature>
<feature type="compositionally biased region" description="Low complexity" evidence="6">
    <location>
        <begin position="53"/>
        <end position="65"/>
    </location>
</feature>
<keyword evidence="3" id="KW-0238">DNA-binding</keyword>
<dbReference type="CDD" id="cd12148">
    <property type="entry name" value="fungal_TF_MHR"/>
    <property type="match status" value="1"/>
</dbReference>
<dbReference type="Proteomes" id="UP001338125">
    <property type="component" value="Unassembled WGS sequence"/>
</dbReference>
<dbReference type="Pfam" id="PF04082">
    <property type="entry name" value="Fungal_trans"/>
    <property type="match status" value="1"/>
</dbReference>
<dbReference type="InterPro" id="IPR051089">
    <property type="entry name" value="prtT"/>
</dbReference>
<evidence type="ECO:0000256" key="5">
    <source>
        <dbReference type="ARBA" id="ARBA00023242"/>
    </source>
</evidence>
<evidence type="ECO:0000259" key="7">
    <source>
        <dbReference type="SMART" id="SM00906"/>
    </source>
</evidence>
<dbReference type="InterPro" id="IPR007219">
    <property type="entry name" value="XnlR_reg_dom"/>
</dbReference>
<accession>A0ABR0T461</accession>
<evidence type="ECO:0000313" key="9">
    <source>
        <dbReference type="Proteomes" id="UP001338125"/>
    </source>
</evidence>
<keyword evidence="4" id="KW-0804">Transcription</keyword>
<comment type="subcellular location">
    <subcellularLocation>
        <location evidence="1">Nucleus</location>
    </subcellularLocation>
</comment>
<reference evidence="8 9" key="1">
    <citation type="submission" date="2024-01" db="EMBL/GenBank/DDBJ databases">
        <title>Complete genome of Cladobotryum mycophilum ATHUM6906.</title>
        <authorList>
            <person name="Christinaki A.C."/>
            <person name="Myridakis A.I."/>
            <person name="Kouvelis V.N."/>
        </authorList>
    </citation>
    <scope>NUCLEOTIDE SEQUENCE [LARGE SCALE GENOMIC DNA]</scope>
    <source>
        <strain evidence="8 9">ATHUM6906</strain>
    </source>
</reference>
<keyword evidence="5" id="KW-0539">Nucleus</keyword>
<feature type="region of interest" description="Disordered" evidence="6">
    <location>
        <begin position="44"/>
        <end position="69"/>
    </location>
</feature>
<evidence type="ECO:0000256" key="3">
    <source>
        <dbReference type="ARBA" id="ARBA00023125"/>
    </source>
</evidence>
<evidence type="ECO:0000256" key="4">
    <source>
        <dbReference type="ARBA" id="ARBA00023163"/>
    </source>
</evidence>
<keyword evidence="9" id="KW-1185">Reference proteome</keyword>
<proteinExistence type="predicted"/>
<dbReference type="PANTHER" id="PTHR31845:SF21">
    <property type="entry name" value="REGULATORY PROTEIN LEU3"/>
    <property type="match status" value="1"/>
</dbReference>
<dbReference type="EMBL" id="JAVFKD010000001">
    <property type="protein sequence ID" value="KAK5999194.1"/>
    <property type="molecule type" value="Genomic_DNA"/>
</dbReference>
<comment type="caution">
    <text evidence="8">The sequence shown here is derived from an EMBL/GenBank/DDBJ whole genome shotgun (WGS) entry which is preliminary data.</text>
</comment>
<evidence type="ECO:0000256" key="1">
    <source>
        <dbReference type="ARBA" id="ARBA00004123"/>
    </source>
</evidence>
<evidence type="ECO:0000313" key="8">
    <source>
        <dbReference type="EMBL" id="KAK5999194.1"/>
    </source>
</evidence>
<gene>
    <name evidence="8" type="ORF">PT974_01585</name>
</gene>
<evidence type="ECO:0000256" key="6">
    <source>
        <dbReference type="SAM" id="MobiDB-lite"/>
    </source>
</evidence>